<dbReference type="Pfam" id="PF07136">
    <property type="entry name" value="DUF1385"/>
    <property type="match status" value="1"/>
</dbReference>
<dbReference type="Proteomes" id="UP000823933">
    <property type="component" value="Unassembled WGS sequence"/>
</dbReference>
<name>A0A9D1Q8Y9_9FIRM</name>
<keyword evidence="1" id="KW-1133">Transmembrane helix</keyword>
<feature type="transmembrane region" description="Helical" evidence="1">
    <location>
        <begin position="217"/>
        <end position="238"/>
    </location>
</feature>
<organism evidence="2 3">
    <name type="scientific">Candidatus Faecalibacterium intestinigallinarum</name>
    <dbReference type="NCBI Taxonomy" id="2838581"/>
    <lineage>
        <taxon>Bacteria</taxon>
        <taxon>Bacillati</taxon>
        <taxon>Bacillota</taxon>
        <taxon>Clostridia</taxon>
        <taxon>Eubacteriales</taxon>
        <taxon>Oscillospiraceae</taxon>
        <taxon>Faecalibacterium</taxon>
    </lineage>
</organism>
<reference evidence="2" key="1">
    <citation type="journal article" date="2021" name="PeerJ">
        <title>Extensive microbial diversity within the chicken gut microbiome revealed by metagenomics and culture.</title>
        <authorList>
            <person name="Gilroy R."/>
            <person name="Ravi A."/>
            <person name="Getino M."/>
            <person name="Pursley I."/>
            <person name="Horton D.L."/>
            <person name="Alikhan N.F."/>
            <person name="Baker D."/>
            <person name="Gharbi K."/>
            <person name="Hall N."/>
            <person name="Watson M."/>
            <person name="Adriaenssens E.M."/>
            <person name="Foster-Nyarko E."/>
            <person name="Jarju S."/>
            <person name="Secka A."/>
            <person name="Antonio M."/>
            <person name="Oren A."/>
            <person name="Chaudhuri R.R."/>
            <person name="La Ragione R."/>
            <person name="Hildebrand F."/>
            <person name="Pallen M.J."/>
        </authorList>
    </citation>
    <scope>NUCLEOTIDE SEQUENCE</scope>
    <source>
        <strain evidence="2">ChiHcolR34-3080</strain>
    </source>
</reference>
<comment type="caution">
    <text evidence="2">The sequence shown here is derived from an EMBL/GenBank/DDBJ whole genome shotgun (WGS) entry which is preliminary data.</text>
</comment>
<keyword evidence="1" id="KW-0812">Transmembrane</keyword>
<dbReference type="InterPro" id="IPR010787">
    <property type="entry name" value="DUF1385"/>
</dbReference>
<evidence type="ECO:0000256" key="1">
    <source>
        <dbReference type="SAM" id="Phobius"/>
    </source>
</evidence>
<protein>
    <submittedName>
        <fullName evidence="2">DUF1385 domain-containing protein</fullName>
    </submittedName>
</protein>
<evidence type="ECO:0000313" key="2">
    <source>
        <dbReference type="EMBL" id="HIW07872.1"/>
    </source>
</evidence>
<dbReference type="AlphaFoldDB" id="A0A9D1Q8Y9"/>
<keyword evidence="1" id="KW-0472">Membrane</keyword>
<gene>
    <name evidence="2" type="ORF">H9890_00505</name>
</gene>
<reference evidence="2" key="2">
    <citation type="submission" date="2021-04" db="EMBL/GenBank/DDBJ databases">
        <authorList>
            <person name="Gilroy R."/>
        </authorList>
    </citation>
    <scope>NUCLEOTIDE SEQUENCE</scope>
    <source>
        <strain evidence="2">ChiHcolR34-3080</strain>
    </source>
</reference>
<dbReference type="PANTHER" id="PTHR42867:SF1">
    <property type="entry name" value="MEMBRANE PROTEIN-RELATED"/>
    <property type="match status" value="1"/>
</dbReference>
<accession>A0A9D1Q8Y9</accession>
<dbReference type="EMBL" id="DXHQ01000005">
    <property type="protein sequence ID" value="HIW07872.1"/>
    <property type="molecule type" value="Genomic_DNA"/>
</dbReference>
<evidence type="ECO:0000313" key="3">
    <source>
        <dbReference type="Proteomes" id="UP000823933"/>
    </source>
</evidence>
<proteinExistence type="predicted"/>
<feature type="transmembrane region" description="Helical" evidence="1">
    <location>
        <begin position="114"/>
        <end position="134"/>
    </location>
</feature>
<dbReference type="PANTHER" id="PTHR42867">
    <property type="entry name" value="MEMBRANE PROTEIN-RELATED"/>
    <property type="match status" value="1"/>
</dbReference>
<feature type="transmembrane region" description="Helical" evidence="1">
    <location>
        <begin position="154"/>
        <end position="173"/>
    </location>
</feature>
<sequence>MNHQAKKECFKTSVGGQALMEGIMMRGPRQICCAVRRPDGGIETRLDPIPARKSWMKIPIVRGAVSMIESLIVGYRYMMYSAEISMGEDYDAEEEETAFEKWVGEHLGEKAEKALLTGAAVVGGLGAILLFTVLPTLVTASIGHFVELGRWPRVILEGVLKVAIFLGYMFLISRMKEIERVFRYHGAEHKTIACYEAGDELTVENVRKYTRFHPRCGTSFLILVVIISVFLYSVLPWSSTGLRVLLKLLLLPVVMGISYEVLKWCGRSDSLFSHLVRQPGLWVQRLTVFEPDDSMIEVAIEAVKPVLPERPEEGRW</sequence>